<dbReference type="Pfam" id="PF02752">
    <property type="entry name" value="Arrestin_C"/>
    <property type="match status" value="1"/>
</dbReference>
<feature type="domain" description="Arrestin C-terminal-like" evidence="1">
    <location>
        <begin position="243"/>
        <end position="413"/>
    </location>
</feature>
<proteinExistence type="predicted"/>
<feature type="non-terminal residue" evidence="2">
    <location>
        <position position="414"/>
    </location>
</feature>
<dbReference type="GO" id="GO:0031625">
    <property type="term" value="F:ubiquitin protein ligase binding"/>
    <property type="evidence" value="ECO:0007669"/>
    <property type="project" value="TreeGrafter"/>
</dbReference>
<protein>
    <recommendedName>
        <fullName evidence="1">Arrestin C-terminal-like domain-containing protein</fullName>
    </recommendedName>
</protein>
<gene>
    <name evidence="2" type="ORF">PHLGIDRAFT_54565</name>
</gene>
<dbReference type="InterPro" id="IPR011022">
    <property type="entry name" value="Arrestin_C-like"/>
</dbReference>
<keyword evidence="3" id="KW-1185">Reference proteome</keyword>
<dbReference type="GO" id="GO:0005829">
    <property type="term" value="C:cytosol"/>
    <property type="evidence" value="ECO:0007669"/>
    <property type="project" value="TreeGrafter"/>
</dbReference>
<reference evidence="2 3" key="1">
    <citation type="journal article" date="2014" name="PLoS Genet.">
        <title>Analysis of the Phlebiopsis gigantea genome, transcriptome and secretome provides insight into its pioneer colonization strategies of wood.</title>
        <authorList>
            <person name="Hori C."/>
            <person name="Ishida T."/>
            <person name="Igarashi K."/>
            <person name="Samejima M."/>
            <person name="Suzuki H."/>
            <person name="Master E."/>
            <person name="Ferreira P."/>
            <person name="Ruiz-Duenas F.J."/>
            <person name="Held B."/>
            <person name="Canessa P."/>
            <person name="Larrondo L.F."/>
            <person name="Schmoll M."/>
            <person name="Druzhinina I.S."/>
            <person name="Kubicek C.P."/>
            <person name="Gaskell J.A."/>
            <person name="Kersten P."/>
            <person name="St John F."/>
            <person name="Glasner J."/>
            <person name="Sabat G."/>
            <person name="Splinter BonDurant S."/>
            <person name="Syed K."/>
            <person name="Yadav J."/>
            <person name="Mgbeahuruike A.C."/>
            <person name="Kovalchuk A."/>
            <person name="Asiegbu F.O."/>
            <person name="Lackner G."/>
            <person name="Hoffmeister D."/>
            <person name="Rencoret J."/>
            <person name="Gutierrez A."/>
            <person name="Sun H."/>
            <person name="Lindquist E."/>
            <person name="Barry K."/>
            <person name="Riley R."/>
            <person name="Grigoriev I.V."/>
            <person name="Henrissat B."/>
            <person name="Kues U."/>
            <person name="Berka R.M."/>
            <person name="Martinez A.T."/>
            <person name="Covert S.F."/>
            <person name="Blanchette R.A."/>
            <person name="Cullen D."/>
        </authorList>
    </citation>
    <scope>NUCLEOTIDE SEQUENCE [LARGE SCALE GENOMIC DNA]</scope>
    <source>
        <strain evidence="2 3">11061_1 CR5-6</strain>
    </source>
</reference>
<dbReference type="HOGENOM" id="CLU_578179_0_0_1"/>
<dbReference type="OrthoDB" id="298939at2759"/>
<feature type="non-terminal residue" evidence="2">
    <location>
        <position position="1"/>
    </location>
</feature>
<dbReference type="SUPFAM" id="SSF81296">
    <property type="entry name" value="E set domains"/>
    <property type="match status" value="1"/>
</dbReference>
<dbReference type="GO" id="GO:0030674">
    <property type="term" value="F:protein-macromolecule adaptor activity"/>
    <property type="evidence" value="ECO:0007669"/>
    <property type="project" value="TreeGrafter"/>
</dbReference>
<evidence type="ECO:0000313" key="3">
    <source>
        <dbReference type="Proteomes" id="UP000053257"/>
    </source>
</evidence>
<dbReference type="InterPro" id="IPR014756">
    <property type="entry name" value="Ig_E-set"/>
</dbReference>
<dbReference type="STRING" id="745531.A0A0C3SFR2"/>
<dbReference type="GO" id="GO:0070086">
    <property type="term" value="P:ubiquitin-dependent endocytosis"/>
    <property type="evidence" value="ECO:0007669"/>
    <property type="project" value="TreeGrafter"/>
</dbReference>
<dbReference type="Proteomes" id="UP000053257">
    <property type="component" value="Unassembled WGS sequence"/>
</dbReference>
<evidence type="ECO:0000259" key="1">
    <source>
        <dbReference type="SMART" id="SM01017"/>
    </source>
</evidence>
<name>A0A0C3SFR2_PHLG1</name>
<organism evidence="2 3">
    <name type="scientific">Phlebiopsis gigantea (strain 11061_1 CR5-6)</name>
    <name type="common">White-rot fungus</name>
    <name type="synonym">Peniophora gigantea</name>
    <dbReference type="NCBI Taxonomy" id="745531"/>
    <lineage>
        <taxon>Eukaryota</taxon>
        <taxon>Fungi</taxon>
        <taxon>Dikarya</taxon>
        <taxon>Basidiomycota</taxon>
        <taxon>Agaricomycotina</taxon>
        <taxon>Agaricomycetes</taxon>
        <taxon>Polyporales</taxon>
        <taxon>Phanerochaetaceae</taxon>
        <taxon>Phlebiopsis</taxon>
    </lineage>
</organism>
<dbReference type="PANTHER" id="PTHR11188">
    <property type="entry name" value="ARRESTIN DOMAIN CONTAINING PROTEIN"/>
    <property type="match status" value="1"/>
</dbReference>
<dbReference type="Gene3D" id="2.60.40.640">
    <property type="match status" value="2"/>
</dbReference>
<dbReference type="GO" id="GO:0005886">
    <property type="term" value="C:plasma membrane"/>
    <property type="evidence" value="ECO:0007669"/>
    <property type="project" value="TreeGrafter"/>
</dbReference>
<evidence type="ECO:0000313" key="2">
    <source>
        <dbReference type="EMBL" id="KIP12530.1"/>
    </source>
</evidence>
<sequence length="414" mass="45086">LSFGGSHTRSAAELRSLLGNSNARLKAGSAILPDHVRNSTDNKAQKEHAVALEQAKSRARVEVDIVLESNVCVQGGYLRGHIKVRIRKRSKKEGIILLSEGKIRVVGYESVPSEDENHTFYQYAAPLSAVTDTSRSLYGAAADDEGFAPATEGMHILPFALRLPTDNFFGSPKGVVTFSSGVCVRYIAMVSIKVKDAESGKRSIAHFYRHCEIWPFLNPATVLQPASRPLQASTAKSMALIGNSSKVKLHAQMHRLYWPAGSRCPVSLHVVNGSKKTIRGLTLTLVRTNTVFRPRPILDAGGDRDPDSCQTSTTHKVVSESVLEICAGVAKGHASAKGWWTGIAPGRELDFLHYVPLPVSDQLRLFAEALSITRARLLEVEYSIRVTITAGSLSPDVSVTLPIRIFNFISLDPP</sequence>
<dbReference type="EMBL" id="KN840439">
    <property type="protein sequence ID" value="KIP12530.1"/>
    <property type="molecule type" value="Genomic_DNA"/>
</dbReference>
<dbReference type="AlphaFoldDB" id="A0A0C3SFR2"/>
<dbReference type="InterPro" id="IPR050357">
    <property type="entry name" value="Arrestin_domain-protein"/>
</dbReference>
<accession>A0A0C3SFR2</accession>
<dbReference type="PANTHER" id="PTHR11188:SF17">
    <property type="entry name" value="FI21816P1"/>
    <property type="match status" value="1"/>
</dbReference>
<dbReference type="SMART" id="SM01017">
    <property type="entry name" value="Arrestin_C"/>
    <property type="match status" value="1"/>
</dbReference>
<dbReference type="InterPro" id="IPR014752">
    <property type="entry name" value="Arrestin-like_C"/>
</dbReference>